<dbReference type="PANTHER" id="PTHR43280:SF2">
    <property type="entry name" value="HTH-TYPE TRANSCRIPTIONAL REGULATOR EXSA"/>
    <property type="match status" value="1"/>
</dbReference>
<feature type="domain" description="HTH araC/xylS-type" evidence="5">
    <location>
        <begin position="677"/>
        <end position="775"/>
    </location>
</feature>
<sequence length="779" mass="89673">MGSYPFKLLFQRNKLFAKILMYFLSLLIPIMIIGLIVYVNVDQVVKRDVSQKLTDNLKFSSQTVDIYLRMAQSTNNSLFSSPIIEQNVKPFGQLTNEEKVNLQLIVRALAGNRNTSSSFIDHIFMYTDAIKVYTSQEMADFDLFFDKFYRMDSYSKDFWKQKLQSTQLFELLLPTKVHSYIDSDITRLVIPSVSTQFVNGNLVTMVTSLSLPAIAASLQNNAIFSSSKYLILNKNHQVILNDSGYTEPTLQQLSQQMQEAVSTLFMEVAGQESLVVHVHSDAFGWDYYSITPTEAFGKEPDSILSLVFWICITLMIIGVCFSFIFSINLYNPIKNIRNILVQSEQEMNFTNEIRSNDEMQVIGSRIDQLIQQNRDAVLKVNQYSNGMLDQFFAGLFRGQPWAQQESLSQILDDIGFQADSYLCCCFMFQYKERFFRDIGEEDRLLIQGKMKKVLWGIMEQHVHCYLMEYEQNFYVSIINLKQGEDNERRELALALEQIKLTFEYDMIYCELIIGLGKTYTQVGDIAKSYSDAITAMDQSKDSSDMAIADAVGLTIEQNYYYSFLDEKKIVNGLKAGNVEVLETEVESLIQANKSRGVSYSYLGALLVELWNTGIRYTNERQLDIHILLTEEEYAVLANKNITPNEFNDRVRLLIHFYERIVAETATKGERRTGTVISFITSYIESNYEKDIYLENIANEIGLSAKYVSRMFKETTGTSITDYISLIRMAKAKELLTETDLKINEIADRIGMNSRTTFLRMFKKHEGISPIDYRNINTRQ</sequence>
<dbReference type="PROSITE" id="PS01124">
    <property type="entry name" value="HTH_ARAC_FAMILY_2"/>
    <property type="match status" value="1"/>
</dbReference>
<dbReference type="PANTHER" id="PTHR43280">
    <property type="entry name" value="ARAC-FAMILY TRANSCRIPTIONAL REGULATOR"/>
    <property type="match status" value="1"/>
</dbReference>
<name>A0ABX0JCJ7_9BACL</name>
<dbReference type="InterPro" id="IPR018062">
    <property type="entry name" value="HTH_AraC-typ_CS"/>
</dbReference>
<dbReference type="RefSeq" id="WP_166154952.1">
    <property type="nucleotide sequence ID" value="NZ_JAAOIW010000017.1"/>
</dbReference>
<keyword evidence="4" id="KW-1133">Transmembrane helix</keyword>
<keyword evidence="2" id="KW-0238">DNA-binding</keyword>
<keyword evidence="4" id="KW-0812">Transmembrane</keyword>
<protein>
    <submittedName>
        <fullName evidence="6">Helix-turn-helix transcriptional regulator</fullName>
    </submittedName>
</protein>
<evidence type="ECO:0000256" key="1">
    <source>
        <dbReference type="ARBA" id="ARBA00023015"/>
    </source>
</evidence>
<dbReference type="PROSITE" id="PS00041">
    <property type="entry name" value="HTH_ARAC_FAMILY_1"/>
    <property type="match status" value="1"/>
</dbReference>
<evidence type="ECO:0000256" key="2">
    <source>
        <dbReference type="ARBA" id="ARBA00023125"/>
    </source>
</evidence>
<evidence type="ECO:0000259" key="5">
    <source>
        <dbReference type="PROSITE" id="PS01124"/>
    </source>
</evidence>
<gene>
    <name evidence="6" type="ORF">G9U52_30925</name>
</gene>
<feature type="transmembrane region" description="Helical" evidence="4">
    <location>
        <begin position="20"/>
        <end position="41"/>
    </location>
</feature>
<evidence type="ECO:0000313" key="6">
    <source>
        <dbReference type="EMBL" id="NHN34220.1"/>
    </source>
</evidence>
<dbReference type="SMART" id="SM00342">
    <property type="entry name" value="HTH_ARAC"/>
    <property type="match status" value="1"/>
</dbReference>
<dbReference type="InterPro" id="IPR018060">
    <property type="entry name" value="HTH_AraC"/>
</dbReference>
<dbReference type="SUPFAM" id="SSF46689">
    <property type="entry name" value="Homeodomain-like"/>
    <property type="match status" value="2"/>
</dbReference>
<proteinExistence type="predicted"/>
<evidence type="ECO:0000256" key="4">
    <source>
        <dbReference type="SAM" id="Phobius"/>
    </source>
</evidence>
<keyword evidence="7" id="KW-1185">Reference proteome</keyword>
<keyword evidence="4" id="KW-0472">Membrane</keyword>
<keyword evidence="3" id="KW-0804">Transcription</keyword>
<feature type="transmembrane region" description="Helical" evidence="4">
    <location>
        <begin position="306"/>
        <end position="330"/>
    </location>
</feature>
<organism evidence="6 7">
    <name type="scientific">Paenibacillus agricola</name>
    <dbReference type="NCBI Taxonomy" id="2716264"/>
    <lineage>
        <taxon>Bacteria</taxon>
        <taxon>Bacillati</taxon>
        <taxon>Bacillota</taxon>
        <taxon>Bacilli</taxon>
        <taxon>Bacillales</taxon>
        <taxon>Paenibacillaceae</taxon>
        <taxon>Paenibacillus</taxon>
    </lineage>
</organism>
<dbReference type="Pfam" id="PF12833">
    <property type="entry name" value="HTH_18"/>
    <property type="match status" value="1"/>
</dbReference>
<keyword evidence="1" id="KW-0805">Transcription regulation</keyword>
<evidence type="ECO:0000256" key="3">
    <source>
        <dbReference type="ARBA" id="ARBA00023163"/>
    </source>
</evidence>
<evidence type="ECO:0000313" key="7">
    <source>
        <dbReference type="Proteomes" id="UP001165962"/>
    </source>
</evidence>
<comment type="caution">
    <text evidence="6">The sequence shown here is derived from an EMBL/GenBank/DDBJ whole genome shotgun (WGS) entry which is preliminary data.</text>
</comment>
<dbReference type="Proteomes" id="UP001165962">
    <property type="component" value="Unassembled WGS sequence"/>
</dbReference>
<accession>A0ABX0JCJ7</accession>
<dbReference type="EMBL" id="JAAOIW010000017">
    <property type="protein sequence ID" value="NHN34220.1"/>
    <property type="molecule type" value="Genomic_DNA"/>
</dbReference>
<reference evidence="6" key="1">
    <citation type="submission" date="2020-03" db="EMBL/GenBank/DDBJ databases">
        <title>Draft sequencing of Paenibacilllus sp. S3N08.</title>
        <authorList>
            <person name="Kim D.-U."/>
        </authorList>
    </citation>
    <scope>NUCLEOTIDE SEQUENCE</scope>
    <source>
        <strain evidence="6">S3N08</strain>
    </source>
</reference>
<dbReference type="InterPro" id="IPR009057">
    <property type="entry name" value="Homeodomain-like_sf"/>
</dbReference>
<dbReference type="Gene3D" id="1.10.10.60">
    <property type="entry name" value="Homeodomain-like"/>
    <property type="match status" value="2"/>
</dbReference>